<dbReference type="SUPFAM" id="SSF51445">
    <property type="entry name" value="(Trans)glycosidases"/>
    <property type="match status" value="1"/>
</dbReference>
<dbReference type="PANTHER" id="PTHR46066:SF2">
    <property type="entry name" value="CHITINASE DOMAIN-CONTAINING PROTEIN 1"/>
    <property type="match status" value="1"/>
</dbReference>
<dbReference type="InterPro" id="IPR001223">
    <property type="entry name" value="Glyco_hydro18_cat"/>
</dbReference>
<keyword evidence="3" id="KW-1185">Reference proteome</keyword>
<dbReference type="InterPro" id="IPR017853">
    <property type="entry name" value="GH"/>
</dbReference>
<dbReference type="Gene3D" id="3.20.20.80">
    <property type="entry name" value="Glycosidases"/>
    <property type="match status" value="1"/>
</dbReference>
<protein>
    <recommendedName>
        <fullName evidence="1">GH18 domain-containing protein</fullName>
    </recommendedName>
</protein>
<proteinExistence type="predicted"/>
<dbReference type="RefSeq" id="WP_283245884.1">
    <property type="nucleotide sequence ID" value="NZ_JBCLMV010000009.1"/>
</dbReference>
<evidence type="ECO:0000313" key="3">
    <source>
        <dbReference type="Proteomes" id="UP000653127"/>
    </source>
</evidence>
<dbReference type="InterPro" id="IPR029070">
    <property type="entry name" value="Chitinase_insertion_sf"/>
</dbReference>
<reference evidence="2" key="1">
    <citation type="submission" date="2020-08" db="EMBL/GenBank/DDBJ databases">
        <title>Genome public.</title>
        <authorList>
            <person name="Liu C."/>
            <person name="Sun Q."/>
        </authorList>
    </citation>
    <scope>NUCLEOTIDE SEQUENCE</scope>
    <source>
        <strain evidence="2">NSJ-31</strain>
    </source>
</reference>
<evidence type="ECO:0000313" key="2">
    <source>
        <dbReference type="EMBL" id="MBC8546735.1"/>
    </source>
</evidence>
<dbReference type="PANTHER" id="PTHR46066">
    <property type="entry name" value="CHITINASE DOMAIN-CONTAINING PROTEIN 1 FAMILY MEMBER"/>
    <property type="match status" value="1"/>
</dbReference>
<name>A0A926E0U8_9FIRM</name>
<dbReference type="GO" id="GO:0005975">
    <property type="term" value="P:carbohydrate metabolic process"/>
    <property type="evidence" value="ECO:0007669"/>
    <property type="project" value="InterPro"/>
</dbReference>
<dbReference type="Pfam" id="PF00704">
    <property type="entry name" value="Glyco_hydro_18"/>
    <property type="match status" value="1"/>
</dbReference>
<gene>
    <name evidence="2" type="ORF">H8711_07280</name>
</gene>
<dbReference type="PROSITE" id="PS51910">
    <property type="entry name" value="GH18_2"/>
    <property type="match status" value="1"/>
</dbReference>
<evidence type="ECO:0000259" key="1">
    <source>
        <dbReference type="PROSITE" id="PS51910"/>
    </source>
</evidence>
<organism evidence="2 3">
    <name type="scientific">Ligaoa zhengdingensis</name>
    <dbReference type="NCBI Taxonomy" id="2763658"/>
    <lineage>
        <taxon>Bacteria</taxon>
        <taxon>Bacillati</taxon>
        <taxon>Bacillota</taxon>
        <taxon>Clostridia</taxon>
        <taxon>Eubacteriales</taxon>
        <taxon>Oscillospiraceae</taxon>
        <taxon>Ligaoa</taxon>
    </lineage>
</organism>
<accession>A0A926E0U8</accession>
<dbReference type="GO" id="GO:0012505">
    <property type="term" value="C:endomembrane system"/>
    <property type="evidence" value="ECO:0007669"/>
    <property type="project" value="TreeGrafter"/>
</dbReference>
<comment type="caution">
    <text evidence="2">The sequence shown here is derived from an EMBL/GenBank/DDBJ whole genome shotgun (WGS) entry which is preliminary data.</text>
</comment>
<feature type="domain" description="GH18" evidence="1">
    <location>
        <begin position="1"/>
        <end position="151"/>
    </location>
</feature>
<dbReference type="EMBL" id="JACRST010000009">
    <property type="protein sequence ID" value="MBC8546735.1"/>
    <property type="molecule type" value="Genomic_DNA"/>
</dbReference>
<dbReference type="AlphaFoldDB" id="A0A926E0U8"/>
<dbReference type="Proteomes" id="UP000653127">
    <property type="component" value="Unassembled WGS sequence"/>
</dbReference>
<dbReference type="GO" id="GO:0070492">
    <property type="term" value="F:oligosaccharide binding"/>
    <property type="evidence" value="ECO:0007669"/>
    <property type="project" value="TreeGrafter"/>
</dbReference>
<dbReference type="Gene3D" id="3.10.50.10">
    <property type="match status" value="1"/>
</dbReference>
<sequence length="151" mass="17092">MLHFVEQDNTGAPAQAVSPIDQVERVLQYAVSVMPSEKILMGMPNYGYDWTLPFVPGSAARSLSNQEAVELASRVGAMILYDERVQAPYFNYYDEQGHPHVVWFDDPRSIAARLALVAKYNLAGVSYWNINTFYPQNWAVLNAMYKVNKVL</sequence>